<accession>A0A0B0MLZ5</accession>
<reference evidence="2" key="1">
    <citation type="submission" date="2014-09" db="EMBL/GenBank/DDBJ databases">
        <authorList>
            <person name="Mudge J."/>
            <person name="Ramaraj T."/>
            <person name="Lindquist I.E."/>
            <person name="Bharti A.K."/>
            <person name="Sundararajan A."/>
            <person name="Cameron C.T."/>
            <person name="Woodward J.E."/>
            <person name="May G.D."/>
            <person name="Brubaker C."/>
            <person name="Broadhvest J."/>
            <person name="Wilkins T.A."/>
        </authorList>
    </citation>
    <scope>NUCLEOTIDE SEQUENCE</scope>
    <source>
        <strain evidence="2">cv. AKA8401</strain>
    </source>
</reference>
<dbReference type="AlphaFoldDB" id="A0A0B0MLZ5"/>
<keyword evidence="2" id="KW-1185">Reference proteome</keyword>
<evidence type="ECO:0000313" key="2">
    <source>
        <dbReference type="Proteomes" id="UP000032142"/>
    </source>
</evidence>
<dbReference type="Proteomes" id="UP000032142">
    <property type="component" value="Unassembled WGS sequence"/>
</dbReference>
<organism evidence="1 2">
    <name type="scientific">Gossypium arboreum</name>
    <name type="common">Tree cotton</name>
    <name type="synonym">Gossypium nanking</name>
    <dbReference type="NCBI Taxonomy" id="29729"/>
    <lineage>
        <taxon>Eukaryota</taxon>
        <taxon>Viridiplantae</taxon>
        <taxon>Streptophyta</taxon>
        <taxon>Embryophyta</taxon>
        <taxon>Tracheophyta</taxon>
        <taxon>Spermatophyta</taxon>
        <taxon>Magnoliopsida</taxon>
        <taxon>eudicotyledons</taxon>
        <taxon>Gunneridae</taxon>
        <taxon>Pentapetalae</taxon>
        <taxon>rosids</taxon>
        <taxon>malvids</taxon>
        <taxon>Malvales</taxon>
        <taxon>Malvaceae</taxon>
        <taxon>Malvoideae</taxon>
        <taxon>Gossypium</taxon>
    </lineage>
</organism>
<gene>
    <name evidence="1" type="ORF">F383_22099</name>
</gene>
<name>A0A0B0MLZ5_GOSAR</name>
<protein>
    <submittedName>
        <fullName evidence="1">Uncharacterized protein</fullName>
    </submittedName>
</protein>
<sequence length="44" mass="4786">MILVNRIPLLDTDLVGPSSSLGRDQLLKISDRVVVVALHAHLLP</sequence>
<dbReference type="EMBL" id="JRRC01187754">
    <property type="protein sequence ID" value="KHG01372.1"/>
    <property type="molecule type" value="Genomic_DNA"/>
</dbReference>
<evidence type="ECO:0000313" key="1">
    <source>
        <dbReference type="EMBL" id="KHG01372.1"/>
    </source>
</evidence>
<proteinExistence type="predicted"/>
<comment type="caution">
    <text evidence="1">The sequence shown here is derived from an EMBL/GenBank/DDBJ whole genome shotgun (WGS) entry which is preliminary data.</text>
</comment>